<reference evidence="1 2" key="1">
    <citation type="submission" date="2019-12" db="EMBL/GenBank/DDBJ databases">
        <title>Draft genome sequence of Pseudomonas otitidis recovered from a chicken carcass.</title>
        <authorList>
            <person name="Vieira T.R."/>
            <person name="Oliviera E.F.C."/>
            <person name="Silva N.M.V."/>
            <person name="Sambrano G.E."/>
            <person name="Cibulski S.P."/>
            <person name="Cardoso M.R.I."/>
        </authorList>
    </citation>
    <scope>NUCLEOTIDE SEQUENCE [LARGE SCALE GENOMIC DNA]</scope>
    <source>
        <strain evidence="1 2">25_K</strain>
    </source>
</reference>
<dbReference type="EMBL" id="WTFN01000124">
    <property type="protein sequence ID" value="MWK59857.1"/>
    <property type="molecule type" value="Genomic_DNA"/>
</dbReference>
<organism evidence="1 2">
    <name type="scientific">Metapseudomonas otitidis</name>
    <dbReference type="NCBI Taxonomy" id="319939"/>
    <lineage>
        <taxon>Bacteria</taxon>
        <taxon>Pseudomonadati</taxon>
        <taxon>Pseudomonadota</taxon>
        <taxon>Gammaproteobacteria</taxon>
        <taxon>Pseudomonadales</taxon>
        <taxon>Pseudomonadaceae</taxon>
        <taxon>Metapseudomonas</taxon>
    </lineage>
</organism>
<gene>
    <name evidence="1" type="ORF">GO594_28065</name>
</gene>
<evidence type="ECO:0000313" key="1">
    <source>
        <dbReference type="EMBL" id="MWK59857.1"/>
    </source>
</evidence>
<evidence type="ECO:0000313" key="2">
    <source>
        <dbReference type="Proteomes" id="UP000461288"/>
    </source>
</evidence>
<name>A0A7X3KXU1_9GAMM</name>
<sequence length="87" mass="9380">MACKHKNFSASVGVARIEDTGRFLAEIRVTCQDCGVPMQFIGLQPGLNYDGATVSLDGLEARIGIHPQGQRPNPLQSLLGYTINAHN</sequence>
<dbReference type="AlphaFoldDB" id="A0A7X3KXU1"/>
<dbReference type="Proteomes" id="UP000461288">
    <property type="component" value="Unassembled WGS sequence"/>
</dbReference>
<dbReference type="RefSeq" id="WP_160483137.1">
    <property type="nucleotide sequence ID" value="NZ_WTFN01000124.1"/>
</dbReference>
<accession>A0A7X3KXU1</accession>
<proteinExistence type="predicted"/>
<protein>
    <submittedName>
        <fullName evidence="1">Uncharacterized protein</fullName>
    </submittedName>
</protein>
<comment type="caution">
    <text evidence="1">The sequence shown here is derived from an EMBL/GenBank/DDBJ whole genome shotgun (WGS) entry which is preliminary data.</text>
</comment>